<keyword evidence="2 3" id="KW-0040">ANK repeat</keyword>
<feature type="repeat" description="ANK" evidence="3">
    <location>
        <begin position="133"/>
        <end position="165"/>
    </location>
</feature>
<evidence type="ECO:0000313" key="6">
    <source>
        <dbReference type="EMBL" id="KAJ7208875.1"/>
    </source>
</evidence>
<feature type="domain" description="CHAT" evidence="5">
    <location>
        <begin position="796"/>
        <end position="1084"/>
    </location>
</feature>
<organism evidence="6 7">
    <name type="scientific">Mycena pura</name>
    <dbReference type="NCBI Taxonomy" id="153505"/>
    <lineage>
        <taxon>Eukaryota</taxon>
        <taxon>Fungi</taxon>
        <taxon>Dikarya</taxon>
        <taxon>Basidiomycota</taxon>
        <taxon>Agaricomycotina</taxon>
        <taxon>Agaricomycetes</taxon>
        <taxon>Agaricomycetidae</taxon>
        <taxon>Agaricales</taxon>
        <taxon>Marasmiineae</taxon>
        <taxon>Mycenaceae</taxon>
        <taxon>Mycena</taxon>
    </lineage>
</organism>
<dbReference type="GO" id="GO:0005737">
    <property type="term" value="C:cytoplasm"/>
    <property type="evidence" value="ECO:0007669"/>
    <property type="project" value="TreeGrafter"/>
</dbReference>
<dbReference type="Gene3D" id="1.25.40.20">
    <property type="entry name" value="Ankyrin repeat-containing domain"/>
    <property type="match status" value="4"/>
</dbReference>
<keyword evidence="1" id="KW-0677">Repeat</keyword>
<dbReference type="PROSITE" id="PS50297">
    <property type="entry name" value="ANK_REP_REGION"/>
    <property type="match status" value="7"/>
</dbReference>
<protein>
    <submittedName>
        <fullName evidence="6">Ankyrin repeat-containing domain protein</fullName>
    </submittedName>
</protein>
<feature type="region of interest" description="Disordered" evidence="4">
    <location>
        <begin position="1"/>
        <end position="24"/>
    </location>
</feature>
<feature type="repeat" description="ANK" evidence="3">
    <location>
        <begin position="25"/>
        <end position="57"/>
    </location>
</feature>
<evidence type="ECO:0000313" key="7">
    <source>
        <dbReference type="Proteomes" id="UP001219525"/>
    </source>
</evidence>
<dbReference type="Pfam" id="PF12770">
    <property type="entry name" value="CHAT"/>
    <property type="match status" value="1"/>
</dbReference>
<accession>A0AAD6VCA2</accession>
<evidence type="ECO:0000256" key="3">
    <source>
        <dbReference type="PROSITE-ProRule" id="PRU00023"/>
    </source>
</evidence>
<dbReference type="SMART" id="SM00248">
    <property type="entry name" value="ANK"/>
    <property type="match status" value="10"/>
</dbReference>
<dbReference type="InterPro" id="IPR002110">
    <property type="entry name" value="Ankyrin_rpt"/>
</dbReference>
<evidence type="ECO:0000256" key="1">
    <source>
        <dbReference type="ARBA" id="ARBA00022737"/>
    </source>
</evidence>
<dbReference type="EMBL" id="JARJCW010000032">
    <property type="protein sequence ID" value="KAJ7208875.1"/>
    <property type="molecule type" value="Genomic_DNA"/>
</dbReference>
<feature type="repeat" description="ANK" evidence="3">
    <location>
        <begin position="332"/>
        <end position="367"/>
    </location>
</feature>
<keyword evidence="7" id="KW-1185">Reference proteome</keyword>
<feature type="repeat" description="ANK" evidence="3">
    <location>
        <begin position="99"/>
        <end position="131"/>
    </location>
</feature>
<dbReference type="PANTHER" id="PTHR24198:SF165">
    <property type="entry name" value="ANKYRIN REPEAT-CONTAINING PROTEIN-RELATED"/>
    <property type="match status" value="1"/>
</dbReference>
<reference evidence="6" key="1">
    <citation type="submission" date="2023-03" db="EMBL/GenBank/DDBJ databases">
        <title>Massive genome expansion in bonnet fungi (Mycena s.s.) driven by repeated elements and novel gene families across ecological guilds.</title>
        <authorList>
            <consortium name="Lawrence Berkeley National Laboratory"/>
            <person name="Harder C.B."/>
            <person name="Miyauchi S."/>
            <person name="Viragh M."/>
            <person name="Kuo A."/>
            <person name="Thoen E."/>
            <person name="Andreopoulos B."/>
            <person name="Lu D."/>
            <person name="Skrede I."/>
            <person name="Drula E."/>
            <person name="Henrissat B."/>
            <person name="Morin E."/>
            <person name="Kohler A."/>
            <person name="Barry K."/>
            <person name="LaButti K."/>
            <person name="Morin E."/>
            <person name="Salamov A."/>
            <person name="Lipzen A."/>
            <person name="Mereny Z."/>
            <person name="Hegedus B."/>
            <person name="Baldrian P."/>
            <person name="Stursova M."/>
            <person name="Weitz H."/>
            <person name="Taylor A."/>
            <person name="Grigoriev I.V."/>
            <person name="Nagy L.G."/>
            <person name="Martin F."/>
            <person name="Kauserud H."/>
        </authorList>
    </citation>
    <scope>NUCLEOTIDE SEQUENCE</scope>
    <source>
        <strain evidence="6">9144</strain>
    </source>
</reference>
<dbReference type="PANTHER" id="PTHR24198">
    <property type="entry name" value="ANKYRIN REPEAT AND PROTEIN KINASE DOMAIN-CONTAINING PROTEIN"/>
    <property type="match status" value="1"/>
</dbReference>
<feature type="repeat" description="ANK" evidence="3">
    <location>
        <begin position="299"/>
        <end position="331"/>
    </location>
</feature>
<feature type="repeat" description="ANK" evidence="3">
    <location>
        <begin position="263"/>
        <end position="297"/>
    </location>
</feature>
<dbReference type="Proteomes" id="UP001219525">
    <property type="component" value="Unassembled WGS sequence"/>
</dbReference>
<sequence>MYRTIGPALPRDLPSAGHKSYKGPQADTPLHLAVRNRDISCASLLLDTYPDLEALDSSGETALFIAAKDGLLDFVQLLVEHGANVNAKSIETFGIIEREGWTILQITSHHGHRDIVQFLLEHGADTELHIDGDDTTALHYAITGVHIDVARLLLDWGASPVVRAADNENALHSAASQAGPEVVELMTLLIEHGTDLHAITADGTSVLELAVISGHLERVELLVKHGANFHTPPQLHHAASRGYLDLTHFFLRNGASVEQLDHRGNTALHSALENAEDLFEIVSLLLKYGPTPNICTKRNGLTPLHFAAKYKNIKSVRLLLDHGANVTVYDKDEGTPLHSAVTSLGKSAGEIVHLLLLAGADPDIRNGDGLSVKQLARMKGDTNILNALGLQPLGFESNSLWGNGNSLSTDTEDLKKREQYTVESLNQALRLIEQINMASSFEELSSIIFQYEDATSEYDNRPYPYIASLLLKRFHFTSDARYLDFAIELLYTAHATAVVQEKVINRSDLAILLLERYTKVSNSTSDLDGAMQAFRTDMLCCLDPDRKERFQAACSYANLCLTYKDAVASMRPFKIVNNLIHDIVDPSLPLDYTSIPTMRVALSNSVSAAMEAQYFDYGLEWFEHGRCVVWNYILRVRMPADKVHSIAPDMANKKDVIAAQLATMGDTILDRNYRNPAFVKSVTGYGMLVQDLDRLILDVRELPGLENFLSPKNLVELMSATILGPIVIINIAERRSDALILQEGRDSILHVPLPDAKYQSLANGSSAVTNLLRGSEVEVRLKGGREGEKAVMSMEETLNLLWTSVVEPVFRRLGWMSSPPRTKLPRITWCVSGSLAFLPLHAAGIYKSTDLPSRAAFEYAVHSYTPSLSALAEALHQHKRMQKVEVPNILAVSQPATPNQSPLPGTVAEVYAIKSVVGENLKWLNDSEATCASVLPLISQYPWIHFACHAKQDPVEATQSAFMLHDGGLTLRQLMQHTNLSGRKALAVLSACQTATGAMDMPEEAIHLAAGMLMTGFQSVIATMWSIGDDDAPIVMKSFYSYLLHKAKGDSAQSSHALHYAVEQLRKKVGVKNFLRWVPFMHLGV</sequence>
<name>A0AAD6VCA2_9AGAR</name>
<dbReference type="InterPro" id="IPR024983">
    <property type="entry name" value="CHAT_dom"/>
</dbReference>
<dbReference type="SUPFAM" id="SSF48403">
    <property type="entry name" value="Ankyrin repeat"/>
    <property type="match status" value="1"/>
</dbReference>
<feature type="repeat" description="ANK" evidence="3">
    <location>
        <begin position="235"/>
        <end position="262"/>
    </location>
</feature>
<proteinExistence type="predicted"/>
<feature type="repeat" description="ANK" evidence="3">
    <location>
        <begin position="166"/>
        <end position="201"/>
    </location>
</feature>
<feature type="repeat" description="ANK" evidence="3">
    <location>
        <begin position="58"/>
        <end position="90"/>
    </location>
</feature>
<dbReference type="Pfam" id="PF12796">
    <property type="entry name" value="Ank_2"/>
    <property type="match status" value="4"/>
</dbReference>
<comment type="caution">
    <text evidence="6">The sequence shown here is derived from an EMBL/GenBank/DDBJ whole genome shotgun (WGS) entry which is preliminary data.</text>
</comment>
<dbReference type="AlphaFoldDB" id="A0AAD6VCA2"/>
<evidence type="ECO:0000256" key="2">
    <source>
        <dbReference type="ARBA" id="ARBA00023043"/>
    </source>
</evidence>
<feature type="repeat" description="ANK" evidence="3">
    <location>
        <begin position="202"/>
        <end position="234"/>
    </location>
</feature>
<gene>
    <name evidence="6" type="ORF">GGX14DRAFT_453577</name>
</gene>
<evidence type="ECO:0000259" key="5">
    <source>
        <dbReference type="Pfam" id="PF12770"/>
    </source>
</evidence>
<evidence type="ECO:0000256" key="4">
    <source>
        <dbReference type="SAM" id="MobiDB-lite"/>
    </source>
</evidence>
<dbReference type="PROSITE" id="PS50088">
    <property type="entry name" value="ANK_REPEAT"/>
    <property type="match status" value="10"/>
</dbReference>
<dbReference type="InterPro" id="IPR036770">
    <property type="entry name" value="Ankyrin_rpt-contain_sf"/>
</dbReference>